<dbReference type="Pfam" id="PF00009">
    <property type="entry name" value="GTP_EFTU"/>
    <property type="match status" value="1"/>
</dbReference>
<reference evidence="4" key="1">
    <citation type="submission" date="2018-05" db="EMBL/GenBank/DDBJ databases">
        <authorList>
            <person name="Lanie J.A."/>
            <person name="Ng W.-L."/>
            <person name="Kazmierczak K.M."/>
            <person name="Andrzejewski T.M."/>
            <person name="Davidsen T.M."/>
            <person name="Wayne K.J."/>
            <person name="Tettelin H."/>
            <person name="Glass J.I."/>
            <person name="Rusch D."/>
            <person name="Podicherti R."/>
            <person name="Tsui H.-C.T."/>
            <person name="Winkler M.E."/>
        </authorList>
    </citation>
    <scope>NUCLEOTIDE SEQUENCE</scope>
</reference>
<dbReference type="InterPro" id="IPR000795">
    <property type="entry name" value="T_Tr_GTP-bd_dom"/>
</dbReference>
<evidence type="ECO:0000256" key="1">
    <source>
        <dbReference type="ARBA" id="ARBA00022741"/>
    </source>
</evidence>
<proteinExistence type="predicted"/>
<dbReference type="GO" id="GO:0005525">
    <property type="term" value="F:GTP binding"/>
    <property type="evidence" value="ECO:0007669"/>
    <property type="project" value="UniProtKB-KW"/>
</dbReference>
<name>A0A382ZUB3_9ZZZZ</name>
<evidence type="ECO:0000313" key="4">
    <source>
        <dbReference type="EMBL" id="SVD99031.1"/>
    </source>
</evidence>
<gene>
    <name evidence="4" type="ORF">METZ01_LOCUS451885</name>
</gene>
<feature type="non-terminal residue" evidence="4">
    <location>
        <position position="66"/>
    </location>
</feature>
<organism evidence="4">
    <name type="scientific">marine metagenome</name>
    <dbReference type="NCBI Taxonomy" id="408172"/>
    <lineage>
        <taxon>unclassified sequences</taxon>
        <taxon>metagenomes</taxon>
        <taxon>ecological metagenomes</taxon>
    </lineage>
</organism>
<keyword evidence="2" id="KW-0342">GTP-binding</keyword>
<dbReference type="AlphaFoldDB" id="A0A382ZUB3"/>
<dbReference type="PANTHER" id="PTHR43261">
    <property type="entry name" value="TRANSLATION ELONGATION FACTOR G-RELATED"/>
    <property type="match status" value="1"/>
</dbReference>
<dbReference type="EMBL" id="UINC01186690">
    <property type="protein sequence ID" value="SVD99031.1"/>
    <property type="molecule type" value="Genomic_DNA"/>
</dbReference>
<evidence type="ECO:0000259" key="3">
    <source>
        <dbReference type="Pfam" id="PF00009"/>
    </source>
</evidence>
<accession>A0A382ZUB3</accession>
<dbReference type="SUPFAM" id="SSF52540">
    <property type="entry name" value="P-loop containing nucleoside triphosphate hydrolases"/>
    <property type="match status" value="1"/>
</dbReference>
<dbReference type="PANTHER" id="PTHR43261:SF6">
    <property type="entry name" value="ELONGATION FACTOR G-LIKE PROTEIN"/>
    <property type="match status" value="1"/>
</dbReference>
<evidence type="ECO:0000256" key="2">
    <source>
        <dbReference type="ARBA" id="ARBA00023134"/>
    </source>
</evidence>
<sequence length="66" mass="7036">MSEQTRNFSLCGHSGAGKTALSEAMLFNMGVVNRLGRISDGTTISDYDSGEIERQISLKVSLLNGA</sequence>
<dbReference type="InterPro" id="IPR027417">
    <property type="entry name" value="P-loop_NTPase"/>
</dbReference>
<protein>
    <recommendedName>
        <fullName evidence="3">Tr-type G domain-containing protein</fullName>
    </recommendedName>
</protein>
<dbReference type="Gene3D" id="3.40.50.300">
    <property type="entry name" value="P-loop containing nucleotide triphosphate hydrolases"/>
    <property type="match status" value="2"/>
</dbReference>
<feature type="domain" description="Tr-type G" evidence="3">
    <location>
        <begin position="4"/>
        <end position="61"/>
    </location>
</feature>
<keyword evidence="1" id="KW-0547">Nucleotide-binding</keyword>
<dbReference type="GO" id="GO:0032790">
    <property type="term" value="P:ribosome disassembly"/>
    <property type="evidence" value="ECO:0007669"/>
    <property type="project" value="TreeGrafter"/>
</dbReference>
<dbReference type="GO" id="GO:0003924">
    <property type="term" value="F:GTPase activity"/>
    <property type="evidence" value="ECO:0007669"/>
    <property type="project" value="InterPro"/>
</dbReference>